<dbReference type="EMBL" id="CAJVPI010003210">
    <property type="protein sequence ID" value="CAG8655729.1"/>
    <property type="molecule type" value="Genomic_DNA"/>
</dbReference>
<proteinExistence type="predicted"/>
<keyword evidence="2" id="KW-1185">Reference proteome</keyword>
<feature type="non-terminal residue" evidence="1">
    <location>
        <position position="194"/>
    </location>
</feature>
<evidence type="ECO:0000313" key="2">
    <source>
        <dbReference type="Proteomes" id="UP000789739"/>
    </source>
</evidence>
<dbReference type="OrthoDB" id="2129024at2759"/>
<dbReference type="Proteomes" id="UP000789739">
    <property type="component" value="Unassembled WGS sequence"/>
</dbReference>
<reference evidence="1" key="1">
    <citation type="submission" date="2021-06" db="EMBL/GenBank/DDBJ databases">
        <authorList>
            <person name="Kallberg Y."/>
            <person name="Tangrot J."/>
            <person name="Rosling A."/>
        </authorList>
    </citation>
    <scope>NUCLEOTIDE SEQUENCE</scope>
    <source>
        <strain evidence="1">BR232B</strain>
    </source>
</reference>
<gene>
    <name evidence="1" type="ORF">PBRASI_LOCUS10504</name>
</gene>
<organism evidence="1 2">
    <name type="scientific">Paraglomus brasilianum</name>
    <dbReference type="NCBI Taxonomy" id="144538"/>
    <lineage>
        <taxon>Eukaryota</taxon>
        <taxon>Fungi</taxon>
        <taxon>Fungi incertae sedis</taxon>
        <taxon>Mucoromycota</taxon>
        <taxon>Glomeromycotina</taxon>
        <taxon>Glomeromycetes</taxon>
        <taxon>Paraglomerales</taxon>
        <taxon>Paraglomeraceae</taxon>
        <taxon>Paraglomus</taxon>
    </lineage>
</organism>
<sequence>MTTNAYKEVKGKLDGLEDLRSGTAQPRWNGEQANLERKERNWKTRRSYVWIKLSSCKTDYPLLQLLEQIKLDTNDKQPLAELVSRLGSEKIDPKGASIFLPQLKRFKNYVLTNLEKARTSQARVELLYQEFLCPIMEWDGVLTCKGMTFLLESKHKMTEDHLKKIVKRLTEFQEKVNVNEKKCAQIQTVGVIHA</sequence>
<protein>
    <submittedName>
        <fullName evidence="1">10314_t:CDS:1</fullName>
    </submittedName>
</protein>
<dbReference type="AlphaFoldDB" id="A0A9N9E128"/>
<name>A0A9N9E128_9GLOM</name>
<evidence type="ECO:0000313" key="1">
    <source>
        <dbReference type="EMBL" id="CAG8655729.1"/>
    </source>
</evidence>
<accession>A0A9N9E128</accession>
<comment type="caution">
    <text evidence="1">The sequence shown here is derived from an EMBL/GenBank/DDBJ whole genome shotgun (WGS) entry which is preliminary data.</text>
</comment>